<feature type="region of interest" description="Disordered" evidence="1">
    <location>
        <begin position="21"/>
        <end position="76"/>
    </location>
</feature>
<dbReference type="PANTHER" id="PTHR33144">
    <property type="entry name" value="OS10G0409366 PROTEIN-RELATED"/>
    <property type="match status" value="1"/>
</dbReference>
<dbReference type="Proteomes" id="UP001152523">
    <property type="component" value="Unassembled WGS sequence"/>
</dbReference>
<evidence type="ECO:0000313" key="2">
    <source>
        <dbReference type="EMBL" id="CAH9138633.1"/>
    </source>
</evidence>
<dbReference type="Pfam" id="PF03004">
    <property type="entry name" value="Transposase_24"/>
    <property type="match status" value="1"/>
</dbReference>
<evidence type="ECO:0000256" key="1">
    <source>
        <dbReference type="SAM" id="MobiDB-lite"/>
    </source>
</evidence>
<dbReference type="EMBL" id="CAMAPF010001011">
    <property type="protein sequence ID" value="CAH9138633.1"/>
    <property type="molecule type" value="Genomic_DNA"/>
</dbReference>
<evidence type="ECO:0000313" key="3">
    <source>
        <dbReference type="Proteomes" id="UP001152523"/>
    </source>
</evidence>
<keyword evidence="3" id="KW-1185">Reference proteome</keyword>
<dbReference type="PANTHER" id="PTHR33144:SF50">
    <property type="entry name" value="OS03G0714750 PROTEIN"/>
    <property type="match status" value="1"/>
</dbReference>
<gene>
    <name evidence="2" type="ORF">CEPIT_LOCUS36954</name>
</gene>
<sequence>MAKRKRLNIVSINKTPIVQQSIRDEELESSENQRQNQSFGKQFDSGNASTNEGESSEPSVSANAHSSQASGVAKKVRGPTQKLGIWELKGDSRIAVKFNDMAQPIGEEGNELTQFLGTLVKMSSHVGINFDEWRDVSYTTKETLWSIVKEKFKFLPAETRDVKKWIIANMGSKWKSWKNTLKERNYDPALTVDEMVTNETDKRVNKSQFKELVKTWVDPEFQAMCEVKKRSRSKNKEPHITGSKSFARLAEEEATKNNGVLPTRGKLFIRTRTRKNGTIINSAATAVVEALHNVMNEENDIQDSEGPVDYRNDDLAKVKGPEKRGRIRCVGFTVMKDKCASSSQQPQVPIQDPQVPILQAQVSTLSRKFDMLLGAFKKNLPHEQLCAILNDLNNEVIVLGCKLLLVYMHIWKLMM</sequence>
<feature type="compositionally biased region" description="Polar residues" evidence="1">
    <location>
        <begin position="30"/>
        <end position="70"/>
    </location>
</feature>
<organism evidence="2 3">
    <name type="scientific">Cuscuta epithymum</name>
    <dbReference type="NCBI Taxonomy" id="186058"/>
    <lineage>
        <taxon>Eukaryota</taxon>
        <taxon>Viridiplantae</taxon>
        <taxon>Streptophyta</taxon>
        <taxon>Embryophyta</taxon>
        <taxon>Tracheophyta</taxon>
        <taxon>Spermatophyta</taxon>
        <taxon>Magnoliopsida</taxon>
        <taxon>eudicotyledons</taxon>
        <taxon>Gunneridae</taxon>
        <taxon>Pentapetalae</taxon>
        <taxon>asterids</taxon>
        <taxon>lamiids</taxon>
        <taxon>Solanales</taxon>
        <taxon>Convolvulaceae</taxon>
        <taxon>Cuscuteae</taxon>
        <taxon>Cuscuta</taxon>
        <taxon>Cuscuta subgen. Cuscuta</taxon>
    </lineage>
</organism>
<reference evidence="2" key="1">
    <citation type="submission" date="2022-07" db="EMBL/GenBank/DDBJ databases">
        <authorList>
            <person name="Macas J."/>
            <person name="Novak P."/>
            <person name="Neumann P."/>
        </authorList>
    </citation>
    <scope>NUCLEOTIDE SEQUENCE</scope>
</reference>
<dbReference type="InterPro" id="IPR004252">
    <property type="entry name" value="Probable_transposase_24"/>
</dbReference>
<comment type="caution">
    <text evidence="2">The sequence shown here is derived from an EMBL/GenBank/DDBJ whole genome shotgun (WGS) entry which is preliminary data.</text>
</comment>
<protein>
    <recommendedName>
        <fullName evidence="4">Transposase, Ptta/En/Spm, plant</fullName>
    </recommendedName>
</protein>
<name>A0AAV0FSL9_9ASTE</name>
<proteinExistence type="predicted"/>
<dbReference type="AlphaFoldDB" id="A0AAV0FSL9"/>
<evidence type="ECO:0008006" key="4">
    <source>
        <dbReference type="Google" id="ProtNLM"/>
    </source>
</evidence>
<accession>A0AAV0FSL9</accession>